<dbReference type="Pfam" id="PF13460">
    <property type="entry name" value="NAD_binding_10"/>
    <property type="match status" value="1"/>
</dbReference>
<gene>
    <name evidence="2" type="ORF">CDCA_CDCA11G3219</name>
</gene>
<protein>
    <recommendedName>
        <fullName evidence="1">NAD(P)-binding domain-containing protein</fullName>
    </recommendedName>
</protein>
<keyword evidence="3" id="KW-1185">Reference proteome</keyword>
<organism evidence="2 3">
    <name type="scientific">Cyanidium caldarium</name>
    <name type="common">Red alga</name>
    <dbReference type="NCBI Taxonomy" id="2771"/>
    <lineage>
        <taxon>Eukaryota</taxon>
        <taxon>Rhodophyta</taxon>
        <taxon>Bangiophyceae</taxon>
        <taxon>Cyanidiales</taxon>
        <taxon>Cyanidiaceae</taxon>
        <taxon>Cyanidium</taxon>
    </lineage>
</organism>
<dbReference type="SUPFAM" id="SSF51735">
    <property type="entry name" value="NAD(P)-binding Rossmann-fold domains"/>
    <property type="match status" value="1"/>
</dbReference>
<dbReference type="Gene3D" id="3.40.50.720">
    <property type="entry name" value="NAD(P)-binding Rossmann-like Domain"/>
    <property type="match status" value="1"/>
</dbReference>
<evidence type="ECO:0000313" key="3">
    <source>
        <dbReference type="Proteomes" id="UP001301350"/>
    </source>
</evidence>
<dbReference type="PANTHER" id="PTHR14097:SF7">
    <property type="entry name" value="OXIDOREDUCTASE HTATIP2"/>
    <property type="match status" value="1"/>
</dbReference>
<accession>A0AAV9IY59</accession>
<comment type="caution">
    <text evidence="2">The sequence shown here is derived from an EMBL/GenBank/DDBJ whole genome shotgun (WGS) entry which is preliminary data.</text>
</comment>
<dbReference type="AlphaFoldDB" id="A0AAV9IY59"/>
<evidence type="ECO:0000313" key="2">
    <source>
        <dbReference type="EMBL" id="KAK4537194.1"/>
    </source>
</evidence>
<feature type="domain" description="NAD(P)-binding" evidence="1">
    <location>
        <begin position="9"/>
        <end position="177"/>
    </location>
</feature>
<evidence type="ECO:0000259" key="1">
    <source>
        <dbReference type="Pfam" id="PF13460"/>
    </source>
</evidence>
<name>A0AAV9IY59_CYACA</name>
<dbReference type="InterPro" id="IPR036291">
    <property type="entry name" value="NAD(P)-bd_dom_sf"/>
</dbReference>
<sequence length="265" mass="27863">MSYRVVVAGATGACGTAIVRELAQSGKCAGVTALVRRPHTFAGCDRERVSSVQVPSLDALLDDSGGNGASGVARTVFGEGVQFEAAVCALGSTMKESGGSREAFRRVDYDYVCAFVRAALAAGARRVVLVSAAGASEDSWFFYSRVKGEAERAVSALCREQGAALWILRPALLLTPARNRGSRRPAEAAVQWLVRALRLSMGGHLAVTVEEVARITRDVLDSAEGEGAHGLQRVLSRNADGAIVCSSAAIHAMAARWTPSEKISQ</sequence>
<dbReference type="InterPro" id="IPR016040">
    <property type="entry name" value="NAD(P)-bd_dom"/>
</dbReference>
<proteinExistence type="predicted"/>
<reference evidence="2 3" key="1">
    <citation type="submission" date="2022-07" db="EMBL/GenBank/DDBJ databases">
        <title>Genome-wide signatures of adaptation to extreme environments.</title>
        <authorList>
            <person name="Cho C.H."/>
            <person name="Yoon H.S."/>
        </authorList>
    </citation>
    <scope>NUCLEOTIDE SEQUENCE [LARGE SCALE GENOMIC DNA]</scope>
    <source>
        <strain evidence="2 3">DBV 063 E5</strain>
    </source>
</reference>
<dbReference type="Proteomes" id="UP001301350">
    <property type="component" value="Unassembled WGS sequence"/>
</dbReference>
<dbReference type="PANTHER" id="PTHR14097">
    <property type="entry name" value="OXIDOREDUCTASE HTATIP2"/>
    <property type="match status" value="1"/>
</dbReference>
<dbReference type="EMBL" id="JANCYW010000011">
    <property type="protein sequence ID" value="KAK4537194.1"/>
    <property type="molecule type" value="Genomic_DNA"/>
</dbReference>